<dbReference type="GO" id="GO:0046872">
    <property type="term" value="F:metal ion binding"/>
    <property type="evidence" value="ECO:0007669"/>
    <property type="project" value="UniProtKB-KW"/>
</dbReference>
<gene>
    <name evidence="7" type="ORF">E8M01_14815</name>
</gene>
<dbReference type="PANTHER" id="PTHR44379">
    <property type="entry name" value="OXIDOREDUCTASE WITH IRON-SULFUR SUBUNIT"/>
    <property type="match status" value="1"/>
</dbReference>
<feature type="domain" description="2Fe-2S ferredoxin-type" evidence="6">
    <location>
        <begin position="5"/>
        <end position="81"/>
    </location>
</feature>
<evidence type="ECO:0000256" key="2">
    <source>
        <dbReference type="ARBA" id="ARBA00022723"/>
    </source>
</evidence>
<accession>A0A4D7BBB5</accession>
<proteinExistence type="predicted"/>
<dbReference type="Gene3D" id="1.10.150.120">
    <property type="entry name" value="[2Fe-2S]-binding domain"/>
    <property type="match status" value="1"/>
</dbReference>
<evidence type="ECO:0000313" key="8">
    <source>
        <dbReference type="Proteomes" id="UP000298781"/>
    </source>
</evidence>
<dbReference type="OrthoDB" id="9792018at2"/>
<evidence type="ECO:0000256" key="3">
    <source>
        <dbReference type="ARBA" id="ARBA00023002"/>
    </source>
</evidence>
<dbReference type="Pfam" id="PF00111">
    <property type="entry name" value="Fer2"/>
    <property type="match status" value="1"/>
</dbReference>
<dbReference type="PANTHER" id="PTHR44379:SF8">
    <property type="entry name" value="XANTHINE DEHYDROGENASE IRON-SULFUR-BINDING SUBUNIT XDHC-RELATED"/>
    <property type="match status" value="1"/>
</dbReference>
<keyword evidence="5" id="KW-0411">Iron-sulfur</keyword>
<dbReference type="EMBL" id="CP039690">
    <property type="protein sequence ID" value="QCI65367.1"/>
    <property type="molecule type" value="Genomic_DNA"/>
</dbReference>
<dbReference type="InterPro" id="IPR012675">
    <property type="entry name" value="Beta-grasp_dom_sf"/>
</dbReference>
<organism evidence="7 8">
    <name type="scientific">Phreatobacter stygius</name>
    <dbReference type="NCBI Taxonomy" id="1940610"/>
    <lineage>
        <taxon>Bacteria</taxon>
        <taxon>Pseudomonadati</taxon>
        <taxon>Pseudomonadota</taxon>
        <taxon>Alphaproteobacteria</taxon>
        <taxon>Hyphomicrobiales</taxon>
        <taxon>Phreatobacteraceae</taxon>
        <taxon>Phreatobacter</taxon>
    </lineage>
</organism>
<evidence type="ECO:0000256" key="4">
    <source>
        <dbReference type="ARBA" id="ARBA00023004"/>
    </source>
</evidence>
<evidence type="ECO:0000256" key="5">
    <source>
        <dbReference type="ARBA" id="ARBA00023014"/>
    </source>
</evidence>
<dbReference type="SUPFAM" id="SSF47741">
    <property type="entry name" value="CO dehydrogenase ISP C-domain like"/>
    <property type="match status" value="1"/>
</dbReference>
<dbReference type="CDD" id="cd00207">
    <property type="entry name" value="fer2"/>
    <property type="match status" value="1"/>
</dbReference>
<keyword evidence="2" id="KW-0479">Metal-binding</keyword>
<dbReference type="RefSeq" id="WP_136960814.1">
    <property type="nucleotide sequence ID" value="NZ_CP039690.1"/>
</dbReference>
<keyword evidence="8" id="KW-1185">Reference proteome</keyword>
<dbReference type="KEGG" id="pstg:E8M01_14815"/>
<keyword evidence="3" id="KW-0560">Oxidoreductase</keyword>
<reference evidence="7 8" key="1">
    <citation type="submission" date="2019-04" db="EMBL/GenBank/DDBJ databases">
        <title>Phreatobacter aquaticus sp. nov.</title>
        <authorList>
            <person name="Choi A."/>
        </authorList>
    </citation>
    <scope>NUCLEOTIDE SEQUENCE [LARGE SCALE GENOMIC DNA]</scope>
    <source>
        <strain evidence="7 8">KCTC 52518</strain>
    </source>
</reference>
<evidence type="ECO:0000313" key="7">
    <source>
        <dbReference type="EMBL" id="QCI65367.1"/>
    </source>
</evidence>
<dbReference type="Proteomes" id="UP000298781">
    <property type="component" value="Chromosome"/>
</dbReference>
<dbReference type="PROSITE" id="PS51085">
    <property type="entry name" value="2FE2S_FER_2"/>
    <property type="match status" value="1"/>
</dbReference>
<evidence type="ECO:0000256" key="1">
    <source>
        <dbReference type="ARBA" id="ARBA00022714"/>
    </source>
</evidence>
<dbReference type="Gene3D" id="3.10.20.30">
    <property type="match status" value="1"/>
</dbReference>
<keyword evidence="4" id="KW-0408">Iron</keyword>
<dbReference type="GO" id="GO:0016491">
    <property type="term" value="F:oxidoreductase activity"/>
    <property type="evidence" value="ECO:0007669"/>
    <property type="project" value="UniProtKB-KW"/>
</dbReference>
<dbReference type="FunFam" id="3.10.20.30:FF:000020">
    <property type="entry name" value="Xanthine dehydrogenase iron-sulfur subunit"/>
    <property type="match status" value="1"/>
</dbReference>
<dbReference type="InterPro" id="IPR001041">
    <property type="entry name" value="2Fe-2S_ferredoxin-type"/>
</dbReference>
<dbReference type="InterPro" id="IPR002888">
    <property type="entry name" value="2Fe-2S-bd"/>
</dbReference>
<dbReference type="PROSITE" id="PS00197">
    <property type="entry name" value="2FE2S_FER_1"/>
    <property type="match status" value="1"/>
</dbReference>
<evidence type="ECO:0000259" key="6">
    <source>
        <dbReference type="PROSITE" id="PS51085"/>
    </source>
</evidence>
<dbReference type="GO" id="GO:0051537">
    <property type="term" value="F:2 iron, 2 sulfur cluster binding"/>
    <property type="evidence" value="ECO:0007669"/>
    <property type="project" value="UniProtKB-KW"/>
</dbReference>
<dbReference type="AlphaFoldDB" id="A0A4D7BBB5"/>
<protein>
    <submittedName>
        <fullName evidence="7">(2Fe-2S)-binding protein</fullName>
    </submittedName>
</protein>
<dbReference type="SUPFAM" id="SSF54292">
    <property type="entry name" value="2Fe-2S ferredoxin-like"/>
    <property type="match status" value="1"/>
</dbReference>
<name>A0A4D7BBB5_9HYPH</name>
<dbReference type="Pfam" id="PF01799">
    <property type="entry name" value="Fer2_2"/>
    <property type="match status" value="1"/>
</dbReference>
<dbReference type="InterPro" id="IPR036010">
    <property type="entry name" value="2Fe-2S_ferredoxin-like_sf"/>
</dbReference>
<dbReference type="InterPro" id="IPR006058">
    <property type="entry name" value="2Fe2S_fd_BS"/>
</dbReference>
<dbReference type="InterPro" id="IPR051452">
    <property type="entry name" value="Diverse_Oxidoreductases"/>
</dbReference>
<dbReference type="InterPro" id="IPR036884">
    <property type="entry name" value="2Fe-2S-bd_dom_sf"/>
</dbReference>
<keyword evidence="1" id="KW-0001">2Fe-2S</keyword>
<sequence>MTAKVSVTLTVNGETHQGAVEPRLSLVDFLRQDLELTGSHIGCEMGACGACLVLVDDRPVHACLMFAVQAEGSTVETVEGLTERGALADLQAAFRDRNALQCGFCTPGMLASAYAILARGGVPSRDQIRDALSGNYCRCTGYEAIVDAIEATARTRAAAHAQALRPQARLPDEARP</sequence>